<keyword evidence="5" id="KW-1185">Reference proteome</keyword>
<dbReference type="EMBL" id="LS483447">
    <property type="protein sequence ID" value="SQH72802.1"/>
    <property type="molecule type" value="Genomic_DNA"/>
</dbReference>
<protein>
    <submittedName>
        <fullName evidence="2">Uncharacterized protein</fullName>
    </submittedName>
</protein>
<evidence type="ECO:0000313" key="2">
    <source>
        <dbReference type="EMBL" id="KGN95303.1"/>
    </source>
</evidence>
<evidence type="ECO:0000313" key="4">
    <source>
        <dbReference type="Proteomes" id="UP000030136"/>
    </source>
</evidence>
<gene>
    <name evidence="2" type="ORF">HQ38_03105</name>
    <name evidence="3" type="ORF">NCTC12858_00631</name>
</gene>
<evidence type="ECO:0000313" key="5">
    <source>
        <dbReference type="Proteomes" id="UP000249300"/>
    </source>
</evidence>
<feature type="transmembrane region" description="Helical" evidence="1">
    <location>
        <begin position="10"/>
        <end position="29"/>
    </location>
</feature>
<dbReference type="EMBL" id="JQJC01000010">
    <property type="protein sequence ID" value="KGN95303.1"/>
    <property type="molecule type" value="Genomic_DNA"/>
</dbReference>
<keyword evidence="1" id="KW-0812">Transmembrane</keyword>
<dbReference type="KEGG" id="pcre:NCTC12858_00631"/>
<dbReference type="STRING" id="393921.HQ45_06235"/>
<keyword evidence="1" id="KW-1133">Transmembrane helix</keyword>
<dbReference type="Proteomes" id="UP000030136">
    <property type="component" value="Unassembled WGS sequence"/>
</dbReference>
<reference evidence="2 4" key="1">
    <citation type="submission" date="2014-08" db="EMBL/GenBank/DDBJ databases">
        <title>Porphyromonas crevioricanis strain:COT-253_OH1447 Genome sequencing.</title>
        <authorList>
            <person name="Wallis C."/>
            <person name="Deusch O."/>
            <person name="O'Flynn C."/>
            <person name="Davis I."/>
            <person name="Jospin G."/>
            <person name="Darling A.E."/>
            <person name="Coil D.A."/>
            <person name="Alexiev A."/>
            <person name="Horsfall A."/>
            <person name="Kirkwood N."/>
            <person name="Harris S."/>
            <person name="Eisen J.A."/>
        </authorList>
    </citation>
    <scope>NUCLEOTIDE SEQUENCE [LARGE SCALE GENOMIC DNA]</scope>
    <source>
        <strain evidence="4">COT-253 OH1447</strain>
        <strain evidence="2">COT-253_OH1447</strain>
    </source>
</reference>
<keyword evidence="1" id="KW-0472">Membrane</keyword>
<sequence>MKRLSPSSQLILASCLAVGGLLLLFWGMLLPPCGAIDGSVLLAYGELSTFVAALLGIDYHYRSKS</sequence>
<proteinExistence type="predicted"/>
<dbReference type="RefSeq" id="WP_023937931.1">
    <property type="nucleotide sequence ID" value="NZ_FUXH01000002.1"/>
</dbReference>
<reference evidence="3 5" key="2">
    <citation type="submission" date="2018-06" db="EMBL/GenBank/DDBJ databases">
        <authorList>
            <consortium name="Pathogen Informatics"/>
            <person name="Doyle S."/>
        </authorList>
    </citation>
    <scope>NUCLEOTIDE SEQUENCE [LARGE SCALE GENOMIC DNA]</scope>
    <source>
        <strain evidence="3 5">NCTC12858</strain>
    </source>
</reference>
<dbReference type="PROSITE" id="PS51257">
    <property type="entry name" value="PROKAR_LIPOPROTEIN"/>
    <property type="match status" value="1"/>
</dbReference>
<dbReference type="OrthoDB" id="1095974at2"/>
<dbReference type="Proteomes" id="UP000249300">
    <property type="component" value="Chromosome 1"/>
</dbReference>
<evidence type="ECO:0000256" key="1">
    <source>
        <dbReference type="SAM" id="Phobius"/>
    </source>
</evidence>
<organism evidence="2 4">
    <name type="scientific">Porphyromonas crevioricanis</name>
    <dbReference type="NCBI Taxonomy" id="393921"/>
    <lineage>
        <taxon>Bacteria</taxon>
        <taxon>Pseudomonadati</taxon>
        <taxon>Bacteroidota</taxon>
        <taxon>Bacteroidia</taxon>
        <taxon>Bacteroidales</taxon>
        <taxon>Porphyromonadaceae</taxon>
        <taxon>Porphyromonas</taxon>
    </lineage>
</organism>
<evidence type="ECO:0000313" key="3">
    <source>
        <dbReference type="EMBL" id="SQH72802.1"/>
    </source>
</evidence>
<feature type="transmembrane region" description="Helical" evidence="1">
    <location>
        <begin position="41"/>
        <end position="61"/>
    </location>
</feature>
<name>A0A0A2FW98_9PORP</name>
<accession>A0A0A2FW98</accession>
<dbReference type="AlphaFoldDB" id="A0A0A2FW98"/>